<dbReference type="EMBL" id="CVQI01017779">
    <property type="protein sequence ID" value="CRK25318.1"/>
    <property type="molecule type" value="Genomic_DNA"/>
</dbReference>
<feature type="compositionally biased region" description="Polar residues" evidence="2">
    <location>
        <begin position="241"/>
        <end position="253"/>
    </location>
</feature>
<dbReference type="GO" id="GO:0072686">
    <property type="term" value="C:mitotic spindle"/>
    <property type="evidence" value="ECO:0007669"/>
    <property type="project" value="TreeGrafter"/>
</dbReference>
<dbReference type="CDD" id="cd23787">
    <property type="entry name" value="RWD_CSM1"/>
    <property type="match status" value="1"/>
</dbReference>
<dbReference type="PRINTS" id="PR00929">
    <property type="entry name" value="ATHOOK"/>
</dbReference>
<feature type="region of interest" description="Disordered" evidence="2">
    <location>
        <begin position="53"/>
        <end position="87"/>
    </location>
</feature>
<dbReference type="GO" id="GO:0034506">
    <property type="term" value="C:chromosome, centromeric core domain"/>
    <property type="evidence" value="ECO:0007669"/>
    <property type="project" value="TreeGrafter"/>
</dbReference>
<feature type="region of interest" description="Disordered" evidence="2">
    <location>
        <begin position="133"/>
        <end position="160"/>
    </location>
</feature>
<proteinExistence type="predicted"/>
<dbReference type="InterPro" id="IPR040349">
    <property type="entry name" value="Csm1/Pcs1"/>
</dbReference>
<dbReference type="PANTHER" id="PTHR28006:SF1">
    <property type="entry name" value="MONOPOLIN COMPLEX SUBUNIT CSM1"/>
    <property type="match status" value="1"/>
</dbReference>
<reference evidence="5" key="1">
    <citation type="submission" date="2015-05" db="EMBL/GenBank/DDBJ databases">
        <authorList>
            <person name="Fogelqvist Johan"/>
        </authorList>
    </citation>
    <scope>NUCLEOTIDE SEQUENCE [LARGE SCALE GENOMIC DNA]</scope>
</reference>
<dbReference type="Proteomes" id="UP000045706">
    <property type="component" value="Unassembled WGS sequence"/>
</dbReference>
<dbReference type="GO" id="GO:0033551">
    <property type="term" value="C:monopolin complex"/>
    <property type="evidence" value="ECO:0007669"/>
    <property type="project" value="InterPro"/>
</dbReference>
<dbReference type="Gene3D" id="3.90.1150.80">
    <property type="match status" value="1"/>
</dbReference>
<feature type="region of interest" description="Disordered" evidence="2">
    <location>
        <begin position="235"/>
        <end position="255"/>
    </location>
</feature>
<feature type="domain" description="Monopolin complex subunit Csm1/Pcs1 C-terminal" evidence="3">
    <location>
        <begin position="395"/>
        <end position="482"/>
    </location>
</feature>
<dbReference type="GO" id="GO:0005730">
    <property type="term" value="C:nucleolus"/>
    <property type="evidence" value="ECO:0007669"/>
    <property type="project" value="TreeGrafter"/>
</dbReference>
<dbReference type="GO" id="GO:1990644">
    <property type="term" value="F:microtubule site clamp"/>
    <property type="evidence" value="ECO:0007669"/>
    <property type="project" value="TreeGrafter"/>
</dbReference>
<sequence>MNALASRYNPSFSTRVMSQMKRQSNILGLLRDSDTDEISDSLMSFDLVPAAMQPKMPTPKKMRGRPAANKVTKPAQASSGRKSKRVTAIAETSAREALLEKSTNHIAERTTRGKPAQGDLSVHAAVCDTTITENKPMLGRPRGRPPKAKNASTSNKESSLARDSLALALARGPMTVVDAPLSQLAEIPETQQMATVAVDNIGNKSEEKIESPLMDQSPEQPPLSPARYSFRALSLSPRKQYPSSPSREASSAQLRRRIGDLNNKCDILETKYRDLRELAVKEAERNFDRLQKQSEERARVASALISSLQADLEIQRGLAREGRIDKTRLDQSEERVVELSASLAEARKEIKNLSAKLSASRTVDASIARVPGGGTKGSHSSATLVVGPDVVQAAQMKDDLYADLTGLIVRNVRREPIEDVFDCLQTGRNGTLHFKLCVQNEVASESYEEAQFTYMPQLDESRDRELIDLLPEFLTDEITFPRPQAAKFYARVSKSLMEPPE</sequence>
<dbReference type="GO" id="GO:0051315">
    <property type="term" value="P:attachment of mitotic spindle microtubules to kinetochore"/>
    <property type="evidence" value="ECO:0007669"/>
    <property type="project" value="TreeGrafter"/>
</dbReference>
<dbReference type="AlphaFoldDB" id="A0A0G4LTD8"/>
<accession>A0A0G4LTD8</accession>
<dbReference type="InterPro" id="IPR020981">
    <property type="entry name" value="Csm1/Pcs1_C"/>
</dbReference>
<evidence type="ECO:0000256" key="1">
    <source>
        <dbReference type="SAM" id="Coils"/>
    </source>
</evidence>
<dbReference type="FunFam" id="3.90.1150.80:FF:000001">
    <property type="entry name" value="Chromosome segregation protein (Pcs1)"/>
    <property type="match status" value="1"/>
</dbReference>
<dbReference type="InterPro" id="IPR017956">
    <property type="entry name" value="AT_hook_DNA-bd_motif"/>
</dbReference>
<evidence type="ECO:0000256" key="2">
    <source>
        <dbReference type="SAM" id="MobiDB-lite"/>
    </source>
</evidence>
<dbReference type="Pfam" id="PF12539">
    <property type="entry name" value="Csm1"/>
    <property type="match status" value="1"/>
</dbReference>
<name>A0A0G4LTD8_VERLO</name>
<evidence type="ECO:0000313" key="4">
    <source>
        <dbReference type="EMBL" id="CRK25318.1"/>
    </source>
</evidence>
<evidence type="ECO:0000259" key="3">
    <source>
        <dbReference type="Pfam" id="PF12539"/>
    </source>
</evidence>
<dbReference type="GO" id="GO:0003677">
    <property type="term" value="F:DNA binding"/>
    <property type="evidence" value="ECO:0007669"/>
    <property type="project" value="InterPro"/>
</dbReference>
<organism evidence="4 5">
    <name type="scientific">Verticillium longisporum</name>
    <name type="common">Verticillium dahliae var. longisporum</name>
    <dbReference type="NCBI Taxonomy" id="100787"/>
    <lineage>
        <taxon>Eukaryota</taxon>
        <taxon>Fungi</taxon>
        <taxon>Dikarya</taxon>
        <taxon>Ascomycota</taxon>
        <taxon>Pezizomycotina</taxon>
        <taxon>Sordariomycetes</taxon>
        <taxon>Hypocreomycetidae</taxon>
        <taxon>Glomerellales</taxon>
        <taxon>Plectosphaerellaceae</taxon>
        <taxon>Verticillium</taxon>
    </lineage>
</organism>
<dbReference type="InterPro" id="IPR038608">
    <property type="entry name" value="Csm1/Pcs1_C_sf"/>
</dbReference>
<dbReference type="PANTHER" id="PTHR28006">
    <property type="entry name" value="MONOPOLIN COMPLEX SUBUNIT CSM1"/>
    <property type="match status" value="1"/>
</dbReference>
<dbReference type="GO" id="GO:0045144">
    <property type="term" value="P:meiotic sister chromatid segregation"/>
    <property type="evidence" value="ECO:0007669"/>
    <property type="project" value="TreeGrafter"/>
</dbReference>
<gene>
    <name evidence="4" type="ORF">BN1723_003227</name>
</gene>
<feature type="coiled-coil region" evidence="1">
    <location>
        <begin position="329"/>
        <end position="363"/>
    </location>
</feature>
<keyword evidence="1" id="KW-0175">Coiled coil</keyword>
<protein>
    <recommendedName>
        <fullName evidence="3">Monopolin complex subunit Csm1/Pcs1 C-terminal domain-containing protein</fullName>
    </recommendedName>
</protein>
<evidence type="ECO:0000313" key="5">
    <source>
        <dbReference type="Proteomes" id="UP000045706"/>
    </source>
</evidence>